<accession>A0ABV2HNI4</accession>
<dbReference type="Proteomes" id="UP001549036">
    <property type="component" value="Unassembled WGS sequence"/>
</dbReference>
<comment type="caution">
    <text evidence="1">The sequence shown here is derived from an EMBL/GenBank/DDBJ whole genome shotgun (WGS) entry which is preliminary data.</text>
</comment>
<proteinExistence type="predicted"/>
<evidence type="ECO:0000313" key="2">
    <source>
        <dbReference type="Proteomes" id="UP001549036"/>
    </source>
</evidence>
<gene>
    <name evidence="1" type="ORF">ABID26_001502</name>
</gene>
<sequence>MEQMTRMRGRSRYDQEDAAAAEAFRSIGSKVQLNRDEAAPLWVQLRNQVEEAINTGLLAANSRIPSTR</sequence>
<reference evidence="1 2" key="1">
    <citation type="submission" date="2024-06" db="EMBL/GenBank/DDBJ databases">
        <title>Genomic Encyclopedia of Type Strains, Phase IV (KMG-IV): sequencing the most valuable type-strain genomes for metagenomic binning, comparative biology and taxonomic classification.</title>
        <authorList>
            <person name="Goeker M."/>
        </authorList>
    </citation>
    <scope>NUCLEOTIDE SEQUENCE [LARGE SCALE GENOMIC DNA]</scope>
    <source>
        <strain evidence="1 2">DSM 29846</strain>
    </source>
</reference>
<organism evidence="1 2">
    <name type="scientific">Mesorhizobium shonense</name>
    <dbReference type="NCBI Taxonomy" id="1209948"/>
    <lineage>
        <taxon>Bacteria</taxon>
        <taxon>Pseudomonadati</taxon>
        <taxon>Pseudomonadota</taxon>
        <taxon>Alphaproteobacteria</taxon>
        <taxon>Hyphomicrobiales</taxon>
        <taxon>Phyllobacteriaceae</taxon>
        <taxon>Mesorhizobium</taxon>
    </lineage>
</organism>
<dbReference type="RefSeq" id="WP_292303116.1">
    <property type="nucleotide sequence ID" value="NZ_JBEPLM010000002.1"/>
</dbReference>
<keyword evidence="2" id="KW-1185">Reference proteome</keyword>
<evidence type="ECO:0000313" key="1">
    <source>
        <dbReference type="EMBL" id="MET3592118.1"/>
    </source>
</evidence>
<name>A0ABV2HNI4_9HYPH</name>
<protein>
    <recommendedName>
        <fullName evidence="3">Transcriptional regulator</fullName>
    </recommendedName>
</protein>
<dbReference type="EMBL" id="JBEPLM010000002">
    <property type="protein sequence ID" value="MET3592118.1"/>
    <property type="molecule type" value="Genomic_DNA"/>
</dbReference>
<evidence type="ECO:0008006" key="3">
    <source>
        <dbReference type="Google" id="ProtNLM"/>
    </source>
</evidence>